<dbReference type="InterPro" id="IPR015943">
    <property type="entry name" value="WD40/YVTN_repeat-like_dom_sf"/>
</dbReference>
<evidence type="ECO:0000313" key="3">
    <source>
        <dbReference type="RefSeq" id="XP_030763633.1"/>
    </source>
</evidence>
<dbReference type="InterPro" id="IPR001680">
    <property type="entry name" value="WD40_rpt"/>
</dbReference>
<proteinExistence type="predicted"/>
<dbReference type="GeneID" id="115888167"/>
<dbReference type="PANTHER" id="PTHR22806">
    <property type="entry name" value="NUCLEOPORIN NUP37 P37 -RELATED"/>
    <property type="match status" value="1"/>
</dbReference>
<name>A0A6J2YHY6_SITOR</name>
<dbReference type="SMART" id="SM00320">
    <property type="entry name" value="WD40"/>
    <property type="match status" value="5"/>
</dbReference>
<gene>
    <name evidence="3" type="primary">LOC115888167</name>
</gene>
<keyword evidence="1" id="KW-0853">WD repeat</keyword>
<evidence type="ECO:0000256" key="1">
    <source>
        <dbReference type="PROSITE-ProRule" id="PRU00221"/>
    </source>
</evidence>
<dbReference type="OrthoDB" id="340259at2759"/>
<dbReference type="InterPro" id="IPR037626">
    <property type="entry name" value="NUP37"/>
</dbReference>
<dbReference type="PROSITE" id="PS50294">
    <property type="entry name" value="WD_REPEATS_REGION"/>
    <property type="match status" value="1"/>
</dbReference>
<dbReference type="AlphaFoldDB" id="A0A6J2YHY6"/>
<dbReference type="KEGG" id="soy:115888167"/>
<keyword evidence="2" id="KW-1185">Reference proteome</keyword>
<feature type="repeat" description="WD" evidence="1">
    <location>
        <begin position="126"/>
        <end position="158"/>
    </location>
</feature>
<dbReference type="PANTHER" id="PTHR22806:SF0">
    <property type="entry name" value="NUCLEOPORIN NUP37"/>
    <property type="match status" value="1"/>
</dbReference>
<dbReference type="Pfam" id="PF00400">
    <property type="entry name" value="WD40"/>
    <property type="match status" value="2"/>
</dbReference>
<dbReference type="GO" id="GO:0031080">
    <property type="term" value="C:nuclear pore outer ring"/>
    <property type="evidence" value="ECO:0007669"/>
    <property type="project" value="InterPro"/>
</dbReference>
<dbReference type="CTD" id="79023"/>
<dbReference type="InParanoid" id="A0A6J2YHY6"/>
<reference evidence="3" key="1">
    <citation type="submission" date="2025-08" db="UniProtKB">
        <authorList>
            <consortium name="RefSeq"/>
        </authorList>
    </citation>
    <scope>IDENTIFICATION</scope>
    <source>
        <tissue evidence="3">Gonads</tissue>
    </source>
</reference>
<dbReference type="Proteomes" id="UP000504635">
    <property type="component" value="Unplaced"/>
</dbReference>
<dbReference type="SUPFAM" id="SSF50978">
    <property type="entry name" value="WD40 repeat-like"/>
    <property type="match status" value="1"/>
</dbReference>
<dbReference type="FunCoup" id="A0A6J2YHY6">
    <property type="interactions" value="718"/>
</dbReference>
<sequence length="327" mass="36909">MKQDIIQTDYFQSHRKNTSDPILIKDFSEYGQIYQILCSPYEWTKDIMILAFENKLVLISLSFKENVIVKKLYECAHPSRCTALSLSPNTSFVVLPNQIVFATGAADYKIRVYESDMQENNTCRVLSGHTSYINNVAFDSENTYLASASDDNSVKIWNNNEFSLKTTFLLSSPAMVVSWHRSDLGKLLIAEKIGVIKFYNVETETPILSLDFAKSLSSAHWAPSDSQLLASLQLGELLLWDLTKPCLPQQSTILFSENGGHIKFSPQGELLAAVNSLDGTIKVIHTLTQTVRLTANVSLPSNLEWHYHYPIVCIGDDSKLCFWRVHK</sequence>
<protein>
    <submittedName>
        <fullName evidence="3">Nucleoporin Nup37</fullName>
    </submittedName>
</protein>
<accession>A0A6J2YHY6</accession>
<dbReference type="Gene3D" id="2.130.10.10">
    <property type="entry name" value="YVTN repeat-like/Quinoprotein amine dehydrogenase"/>
    <property type="match status" value="1"/>
</dbReference>
<evidence type="ECO:0000313" key="2">
    <source>
        <dbReference type="Proteomes" id="UP000504635"/>
    </source>
</evidence>
<dbReference type="RefSeq" id="XP_030763633.1">
    <property type="nucleotide sequence ID" value="XM_030907773.1"/>
</dbReference>
<dbReference type="InterPro" id="IPR036322">
    <property type="entry name" value="WD40_repeat_dom_sf"/>
</dbReference>
<organism evidence="2 3">
    <name type="scientific">Sitophilus oryzae</name>
    <name type="common">Rice weevil</name>
    <name type="synonym">Curculio oryzae</name>
    <dbReference type="NCBI Taxonomy" id="7048"/>
    <lineage>
        <taxon>Eukaryota</taxon>
        <taxon>Metazoa</taxon>
        <taxon>Ecdysozoa</taxon>
        <taxon>Arthropoda</taxon>
        <taxon>Hexapoda</taxon>
        <taxon>Insecta</taxon>
        <taxon>Pterygota</taxon>
        <taxon>Neoptera</taxon>
        <taxon>Endopterygota</taxon>
        <taxon>Coleoptera</taxon>
        <taxon>Polyphaga</taxon>
        <taxon>Cucujiformia</taxon>
        <taxon>Curculionidae</taxon>
        <taxon>Dryophthorinae</taxon>
        <taxon>Sitophilus</taxon>
    </lineage>
</organism>
<dbReference type="PROSITE" id="PS50082">
    <property type="entry name" value="WD_REPEATS_2"/>
    <property type="match status" value="1"/>
</dbReference>